<reference evidence="1 2" key="1">
    <citation type="journal article" date="2021" name="Elife">
        <title>Chloroplast acquisition without the gene transfer in kleptoplastic sea slugs, Plakobranchus ocellatus.</title>
        <authorList>
            <person name="Maeda T."/>
            <person name="Takahashi S."/>
            <person name="Yoshida T."/>
            <person name="Shimamura S."/>
            <person name="Takaki Y."/>
            <person name="Nagai Y."/>
            <person name="Toyoda A."/>
            <person name="Suzuki Y."/>
            <person name="Arimoto A."/>
            <person name="Ishii H."/>
            <person name="Satoh N."/>
            <person name="Nishiyama T."/>
            <person name="Hasebe M."/>
            <person name="Maruyama T."/>
            <person name="Minagawa J."/>
            <person name="Obokata J."/>
            <person name="Shigenobu S."/>
        </authorList>
    </citation>
    <scope>NUCLEOTIDE SEQUENCE [LARGE SCALE GENOMIC DNA]</scope>
</reference>
<evidence type="ECO:0000313" key="2">
    <source>
        <dbReference type="Proteomes" id="UP000735302"/>
    </source>
</evidence>
<accession>A0AAV3ZMA6</accession>
<dbReference type="AlphaFoldDB" id="A0AAV3ZMA6"/>
<keyword evidence="2" id="KW-1185">Reference proteome</keyword>
<proteinExistence type="predicted"/>
<dbReference type="Proteomes" id="UP000735302">
    <property type="component" value="Unassembled WGS sequence"/>
</dbReference>
<protein>
    <submittedName>
        <fullName evidence="1">Uncharacterized protein</fullName>
    </submittedName>
</protein>
<sequence>MVFACYSTCMKLVYPLYIEGDLAQISVLVTLYGEEKRAGSLWADGSAAPLQKEAGGRGPGLDVYRENNMALPRPRVELARPQIPALGLAGRVPCNHYGSSCAVYGQGEERGGAGRD</sequence>
<gene>
    <name evidence="1" type="ORF">PoB_002215600</name>
</gene>
<organism evidence="1 2">
    <name type="scientific">Plakobranchus ocellatus</name>
    <dbReference type="NCBI Taxonomy" id="259542"/>
    <lineage>
        <taxon>Eukaryota</taxon>
        <taxon>Metazoa</taxon>
        <taxon>Spiralia</taxon>
        <taxon>Lophotrochozoa</taxon>
        <taxon>Mollusca</taxon>
        <taxon>Gastropoda</taxon>
        <taxon>Heterobranchia</taxon>
        <taxon>Euthyneura</taxon>
        <taxon>Panpulmonata</taxon>
        <taxon>Sacoglossa</taxon>
        <taxon>Placobranchoidea</taxon>
        <taxon>Plakobranchidae</taxon>
        <taxon>Plakobranchus</taxon>
    </lineage>
</organism>
<evidence type="ECO:0000313" key="1">
    <source>
        <dbReference type="EMBL" id="GFN95650.1"/>
    </source>
</evidence>
<name>A0AAV3ZMA6_9GAST</name>
<dbReference type="EMBL" id="BLXT01002522">
    <property type="protein sequence ID" value="GFN95650.1"/>
    <property type="molecule type" value="Genomic_DNA"/>
</dbReference>
<comment type="caution">
    <text evidence="1">The sequence shown here is derived from an EMBL/GenBank/DDBJ whole genome shotgun (WGS) entry which is preliminary data.</text>
</comment>